<comment type="caution">
    <text evidence="3">The sequence shown here is derived from an EMBL/GenBank/DDBJ whole genome shotgun (WGS) entry which is preliminary data.</text>
</comment>
<dbReference type="Proteomes" id="UP001222325">
    <property type="component" value="Unassembled WGS sequence"/>
</dbReference>
<accession>A0AAD6UDI4</accession>
<evidence type="ECO:0000256" key="1">
    <source>
        <dbReference type="SAM" id="MobiDB-lite"/>
    </source>
</evidence>
<evidence type="ECO:0000313" key="2">
    <source>
        <dbReference type="EMBL" id="KAJ7096659.1"/>
    </source>
</evidence>
<protein>
    <submittedName>
        <fullName evidence="3">Uncharacterized protein</fullName>
    </submittedName>
</protein>
<dbReference type="AlphaFoldDB" id="A0AAD6UDI4"/>
<dbReference type="EMBL" id="JARJCN010000011">
    <property type="protein sequence ID" value="KAJ7096664.1"/>
    <property type="molecule type" value="Genomic_DNA"/>
</dbReference>
<gene>
    <name evidence="2" type="ORF">B0H15DRAFT_946130</name>
    <name evidence="3" type="ORF">B0H15DRAFT_946132</name>
</gene>
<organism evidence="3 4">
    <name type="scientific">Mycena belliarum</name>
    <dbReference type="NCBI Taxonomy" id="1033014"/>
    <lineage>
        <taxon>Eukaryota</taxon>
        <taxon>Fungi</taxon>
        <taxon>Dikarya</taxon>
        <taxon>Basidiomycota</taxon>
        <taxon>Agaricomycotina</taxon>
        <taxon>Agaricomycetes</taxon>
        <taxon>Agaricomycetidae</taxon>
        <taxon>Agaricales</taxon>
        <taxon>Marasmiineae</taxon>
        <taxon>Mycenaceae</taxon>
        <taxon>Mycena</taxon>
    </lineage>
</organism>
<evidence type="ECO:0000313" key="4">
    <source>
        <dbReference type="Proteomes" id="UP001222325"/>
    </source>
</evidence>
<name>A0AAD6UDI4_9AGAR</name>
<keyword evidence="4" id="KW-1185">Reference proteome</keyword>
<sequence>MLKSGALSRTYALALLCLNRWVAPRLSSSPMLGMRIVPLAPERPLLWSCIARDFALEQGRDYDPVQQEGQQTEAMVVALKSLQLKSARPPPSARYPPLDKSERAAAAPAPSRKSRKSTRRA</sequence>
<reference evidence="3" key="1">
    <citation type="submission" date="2023-03" db="EMBL/GenBank/DDBJ databases">
        <title>Massive genome expansion in bonnet fungi (Mycena s.s.) driven by repeated elements and novel gene families across ecological guilds.</title>
        <authorList>
            <consortium name="Lawrence Berkeley National Laboratory"/>
            <person name="Harder C.B."/>
            <person name="Miyauchi S."/>
            <person name="Viragh M."/>
            <person name="Kuo A."/>
            <person name="Thoen E."/>
            <person name="Andreopoulos B."/>
            <person name="Lu D."/>
            <person name="Skrede I."/>
            <person name="Drula E."/>
            <person name="Henrissat B."/>
            <person name="Morin E."/>
            <person name="Kohler A."/>
            <person name="Barry K."/>
            <person name="LaButti K."/>
            <person name="Morin E."/>
            <person name="Salamov A."/>
            <person name="Lipzen A."/>
            <person name="Mereny Z."/>
            <person name="Hegedus B."/>
            <person name="Baldrian P."/>
            <person name="Stursova M."/>
            <person name="Weitz H."/>
            <person name="Taylor A."/>
            <person name="Grigoriev I.V."/>
            <person name="Nagy L.G."/>
            <person name="Martin F."/>
            <person name="Kauserud H."/>
        </authorList>
    </citation>
    <scope>NUCLEOTIDE SEQUENCE</scope>
    <source>
        <strain evidence="3">CBHHK173m</strain>
    </source>
</reference>
<dbReference type="EMBL" id="JARJCN010000011">
    <property type="protein sequence ID" value="KAJ7096659.1"/>
    <property type="molecule type" value="Genomic_DNA"/>
</dbReference>
<feature type="region of interest" description="Disordered" evidence="1">
    <location>
        <begin position="85"/>
        <end position="121"/>
    </location>
</feature>
<feature type="compositionally biased region" description="Basic residues" evidence="1">
    <location>
        <begin position="112"/>
        <end position="121"/>
    </location>
</feature>
<evidence type="ECO:0000313" key="3">
    <source>
        <dbReference type="EMBL" id="KAJ7096664.1"/>
    </source>
</evidence>
<proteinExistence type="predicted"/>